<comment type="caution">
    <text evidence="1">The sequence shown here is derived from an EMBL/GenBank/DDBJ whole genome shotgun (WGS) entry which is preliminary data.</text>
</comment>
<protein>
    <submittedName>
        <fullName evidence="1">Uncharacterized protein</fullName>
    </submittedName>
</protein>
<reference evidence="1" key="1">
    <citation type="submission" date="2020-08" db="EMBL/GenBank/DDBJ databases">
        <title>Multicomponent nature underlies the extraordinary mechanical properties of spider dragline silk.</title>
        <authorList>
            <person name="Kono N."/>
            <person name="Nakamura H."/>
            <person name="Mori M."/>
            <person name="Yoshida Y."/>
            <person name="Ohtoshi R."/>
            <person name="Malay A.D."/>
            <person name="Moran D.A.P."/>
            <person name="Tomita M."/>
            <person name="Numata K."/>
            <person name="Arakawa K."/>
        </authorList>
    </citation>
    <scope>NUCLEOTIDE SEQUENCE</scope>
</reference>
<keyword evidence="2" id="KW-1185">Reference proteome</keyword>
<gene>
    <name evidence="1" type="ORF">NPIL_573051</name>
</gene>
<proteinExistence type="predicted"/>
<accession>A0A8X6NCQ6</accession>
<dbReference type="AlphaFoldDB" id="A0A8X6NCQ6"/>
<sequence length="88" mass="9891">MTSDCEFRILNKHKITRQVGFPLVSTVSFVLTGTVDKELTFHMGRGYGDEGRMSSSRAGGEWHQRVRYWRGGLHQRTGGSIPRNTGPP</sequence>
<evidence type="ECO:0000313" key="2">
    <source>
        <dbReference type="Proteomes" id="UP000887013"/>
    </source>
</evidence>
<name>A0A8X6NCQ6_NEPPI</name>
<dbReference type="Proteomes" id="UP000887013">
    <property type="component" value="Unassembled WGS sequence"/>
</dbReference>
<dbReference type="EMBL" id="BMAW01103144">
    <property type="protein sequence ID" value="GFT07742.1"/>
    <property type="molecule type" value="Genomic_DNA"/>
</dbReference>
<evidence type="ECO:0000313" key="1">
    <source>
        <dbReference type="EMBL" id="GFT07742.1"/>
    </source>
</evidence>
<organism evidence="1 2">
    <name type="scientific">Nephila pilipes</name>
    <name type="common">Giant wood spider</name>
    <name type="synonym">Nephila maculata</name>
    <dbReference type="NCBI Taxonomy" id="299642"/>
    <lineage>
        <taxon>Eukaryota</taxon>
        <taxon>Metazoa</taxon>
        <taxon>Ecdysozoa</taxon>
        <taxon>Arthropoda</taxon>
        <taxon>Chelicerata</taxon>
        <taxon>Arachnida</taxon>
        <taxon>Araneae</taxon>
        <taxon>Araneomorphae</taxon>
        <taxon>Entelegynae</taxon>
        <taxon>Araneoidea</taxon>
        <taxon>Nephilidae</taxon>
        <taxon>Nephila</taxon>
    </lineage>
</organism>